<keyword evidence="9" id="KW-0975">Bacterial flagellum</keyword>
<feature type="domain" description="Flagellar motor switch protein FliG middle" evidence="11">
    <location>
        <begin position="115"/>
        <end position="186"/>
    </location>
</feature>
<keyword evidence="13" id="KW-0969">Cilium</keyword>
<dbReference type="Gene3D" id="1.10.220.30">
    <property type="match status" value="3"/>
</dbReference>
<dbReference type="GO" id="GO:0009425">
    <property type="term" value="C:bacterial-type flagellum basal body"/>
    <property type="evidence" value="ECO:0007669"/>
    <property type="project" value="UniProtKB-SubCell"/>
</dbReference>
<evidence type="ECO:0000256" key="6">
    <source>
        <dbReference type="ARBA" id="ARBA00022500"/>
    </source>
</evidence>
<dbReference type="PANTHER" id="PTHR30534">
    <property type="entry name" value="FLAGELLAR MOTOR SWITCH PROTEIN FLIG"/>
    <property type="match status" value="1"/>
</dbReference>
<protein>
    <recommendedName>
        <fullName evidence="4">Flagellar motor switch protein FliG</fullName>
    </recommendedName>
</protein>
<dbReference type="SUPFAM" id="SSF48029">
    <property type="entry name" value="FliG"/>
    <property type="match status" value="2"/>
</dbReference>
<evidence type="ECO:0000256" key="1">
    <source>
        <dbReference type="ARBA" id="ARBA00004117"/>
    </source>
</evidence>
<dbReference type="GO" id="GO:0006935">
    <property type="term" value="P:chemotaxis"/>
    <property type="evidence" value="ECO:0007669"/>
    <property type="project" value="UniProtKB-KW"/>
</dbReference>
<dbReference type="EMBL" id="PXYV01000006">
    <property type="protein sequence ID" value="PSR23340.1"/>
    <property type="molecule type" value="Genomic_DNA"/>
</dbReference>
<dbReference type="GO" id="GO:0071973">
    <property type="term" value="P:bacterial-type flagellum-dependent cell motility"/>
    <property type="evidence" value="ECO:0007669"/>
    <property type="project" value="InterPro"/>
</dbReference>
<sequence length="334" mass="37294">MDKMSGSRKAAVLLLSMGAEEAAGILRYMKRSDVEAITVEIAKMKRVDPALQDEVLNEFYHLSQADRQIAEGGADLAKEMLERAFDDQRAGEIMYRLRNFLQKRPFEILRKVDASQITALVQDEHPQTIAVILSHTDPAQSAAVLSALPSDLQTDVARRIALMGRAAPEVIKEIESLIEQKLSDLAADEASGGGGGLNVIVPILNNTERAAERQIMSGLEEQDPELAENIRNRMFVFENILQLDDRAIQKMLRRVDNKTLAMAMKGANPEMAERIMRNLSQKAAELLRDDIDVLGPVRIRDVEQAQRELVNIVRQLEDAGEIIISRGEKDDFIL</sequence>
<keyword evidence="13" id="KW-0966">Cell projection</keyword>
<dbReference type="GO" id="GO:0005886">
    <property type="term" value="C:plasma membrane"/>
    <property type="evidence" value="ECO:0007669"/>
    <property type="project" value="UniProtKB-SubCell"/>
</dbReference>
<dbReference type="InterPro" id="IPR011002">
    <property type="entry name" value="FliG_a-hlx"/>
</dbReference>
<proteinExistence type="inferred from homology"/>
<keyword evidence="8" id="KW-0472">Membrane</keyword>
<evidence type="ECO:0000313" key="13">
    <source>
        <dbReference type="EMBL" id="PSR23340.1"/>
    </source>
</evidence>
<dbReference type="PRINTS" id="PR00954">
    <property type="entry name" value="FLGMOTORFLIG"/>
</dbReference>
<keyword evidence="6" id="KW-0145">Chemotaxis</keyword>
<evidence type="ECO:0000256" key="9">
    <source>
        <dbReference type="ARBA" id="ARBA00023143"/>
    </source>
</evidence>
<dbReference type="InterPro" id="IPR023087">
    <property type="entry name" value="Flg_Motor_Flig_C"/>
</dbReference>
<name>A0A2T2WM83_9FIRM</name>
<evidence type="ECO:0000259" key="11">
    <source>
        <dbReference type="Pfam" id="PF14841"/>
    </source>
</evidence>
<keyword evidence="7" id="KW-0283">Flagellar rotation</keyword>
<gene>
    <name evidence="13" type="primary">fliG</name>
    <name evidence="13" type="ORF">C7B45_03230</name>
</gene>
<evidence type="ECO:0000256" key="3">
    <source>
        <dbReference type="ARBA" id="ARBA00010299"/>
    </source>
</evidence>
<dbReference type="Pfam" id="PF14842">
    <property type="entry name" value="FliG_N"/>
    <property type="match status" value="1"/>
</dbReference>
<keyword evidence="13" id="KW-0282">Flagellum</keyword>
<evidence type="ECO:0000256" key="8">
    <source>
        <dbReference type="ARBA" id="ARBA00023136"/>
    </source>
</evidence>
<evidence type="ECO:0000313" key="14">
    <source>
        <dbReference type="Proteomes" id="UP000241848"/>
    </source>
</evidence>
<reference evidence="13 14" key="1">
    <citation type="journal article" date="2014" name="BMC Genomics">
        <title>Comparison of environmental and isolate Sulfobacillus genomes reveals diverse carbon, sulfur, nitrogen, and hydrogen metabolisms.</title>
        <authorList>
            <person name="Justice N.B."/>
            <person name="Norman A."/>
            <person name="Brown C.T."/>
            <person name="Singh A."/>
            <person name="Thomas B.C."/>
            <person name="Banfield J.F."/>
        </authorList>
    </citation>
    <scope>NUCLEOTIDE SEQUENCE [LARGE SCALE GENOMIC DNA]</scope>
    <source>
        <strain evidence="13">AMDSBA3</strain>
    </source>
</reference>
<dbReference type="InterPro" id="IPR032779">
    <property type="entry name" value="FliG_M"/>
</dbReference>
<dbReference type="InterPro" id="IPR000090">
    <property type="entry name" value="Flg_Motor_Flig"/>
</dbReference>
<evidence type="ECO:0000256" key="7">
    <source>
        <dbReference type="ARBA" id="ARBA00022779"/>
    </source>
</evidence>
<keyword evidence="5" id="KW-1003">Cell membrane</keyword>
<feature type="domain" description="Flagellar motor switch protein FliG N-terminal" evidence="12">
    <location>
        <begin position="3"/>
        <end position="106"/>
    </location>
</feature>
<feature type="domain" description="Flagellar motor switch protein FliG C-terminal" evidence="10">
    <location>
        <begin position="218"/>
        <end position="324"/>
    </location>
</feature>
<dbReference type="PIRSF" id="PIRSF003161">
    <property type="entry name" value="FliG"/>
    <property type="match status" value="1"/>
</dbReference>
<evidence type="ECO:0000259" key="10">
    <source>
        <dbReference type="Pfam" id="PF01706"/>
    </source>
</evidence>
<evidence type="ECO:0000259" key="12">
    <source>
        <dbReference type="Pfam" id="PF14842"/>
    </source>
</evidence>
<dbReference type="PANTHER" id="PTHR30534:SF0">
    <property type="entry name" value="FLAGELLAR MOTOR SWITCH PROTEIN FLIG"/>
    <property type="match status" value="1"/>
</dbReference>
<evidence type="ECO:0000256" key="4">
    <source>
        <dbReference type="ARBA" id="ARBA00021870"/>
    </source>
</evidence>
<dbReference type="AlphaFoldDB" id="A0A2T2WM83"/>
<dbReference type="InterPro" id="IPR028263">
    <property type="entry name" value="FliG_N"/>
</dbReference>
<evidence type="ECO:0000256" key="5">
    <source>
        <dbReference type="ARBA" id="ARBA00022475"/>
    </source>
</evidence>
<dbReference type="FunFam" id="1.10.220.30:FF:000001">
    <property type="entry name" value="Flagellar motor switch protein FliG"/>
    <property type="match status" value="1"/>
</dbReference>
<accession>A0A2T2WM83</accession>
<dbReference type="Pfam" id="PF14841">
    <property type="entry name" value="FliG_M"/>
    <property type="match status" value="1"/>
</dbReference>
<dbReference type="GO" id="GO:0003774">
    <property type="term" value="F:cytoskeletal motor activity"/>
    <property type="evidence" value="ECO:0007669"/>
    <property type="project" value="InterPro"/>
</dbReference>
<comment type="caution">
    <text evidence="13">The sequence shown here is derived from an EMBL/GenBank/DDBJ whole genome shotgun (WGS) entry which is preliminary data.</text>
</comment>
<dbReference type="Pfam" id="PF01706">
    <property type="entry name" value="FliG_C"/>
    <property type="match status" value="1"/>
</dbReference>
<evidence type="ECO:0000256" key="2">
    <source>
        <dbReference type="ARBA" id="ARBA00004413"/>
    </source>
</evidence>
<organism evidence="13 14">
    <name type="scientific">Sulfobacillus acidophilus</name>
    <dbReference type="NCBI Taxonomy" id="53633"/>
    <lineage>
        <taxon>Bacteria</taxon>
        <taxon>Bacillati</taxon>
        <taxon>Bacillota</taxon>
        <taxon>Clostridia</taxon>
        <taxon>Eubacteriales</taxon>
        <taxon>Clostridiales Family XVII. Incertae Sedis</taxon>
        <taxon>Sulfobacillus</taxon>
    </lineage>
</organism>
<dbReference type="NCBIfam" id="TIGR00207">
    <property type="entry name" value="fliG"/>
    <property type="match status" value="1"/>
</dbReference>
<comment type="similarity">
    <text evidence="3">Belongs to the FliG family.</text>
</comment>
<comment type="subcellular location">
    <subcellularLocation>
        <location evidence="1">Bacterial flagellum basal body</location>
    </subcellularLocation>
    <subcellularLocation>
        <location evidence="2">Cell membrane</location>
        <topology evidence="2">Peripheral membrane protein</topology>
        <orientation evidence="2">Cytoplasmic side</orientation>
    </subcellularLocation>
</comment>
<dbReference type="Proteomes" id="UP000241848">
    <property type="component" value="Unassembled WGS sequence"/>
</dbReference>